<dbReference type="PANTHER" id="PTHR35089">
    <property type="entry name" value="CHAPERONE PROTEIN SKP"/>
    <property type="match status" value="1"/>
</dbReference>
<comment type="caution">
    <text evidence="5">The sequence shown here is derived from an EMBL/GenBank/DDBJ whole genome shotgun (WGS) entry which is preliminary data.</text>
</comment>
<dbReference type="AlphaFoldDB" id="A0A918IZQ1"/>
<evidence type="ECO:0000256" key="2">
    <source>
        <dbReference type="ARBA" id="ARBA00022729"/>
    </source>
</evidence>
<accession>A0A918IZQ1</accession>
<evidence type="ECO:0000256" key="4">
    <source>
        <dbReference type="SAM" id="SignalP"/>
    </source>
</evidence>
<organism evidence="5 6">
    <name type="scientific">Arenibacter certesii</name>
    <dbReference type="NCBI Taxonomy" id="228955"/>
    <lineage>
        <taxon>Bacteria</taxon>
        <taxon>Pseudomonadati</taxon>
        <taxon>Bacteroidota</taxon>
        <taxon>Flavobacteriia</taxon>
        <taxon>Flavobacteriales</taxon>
        <taxon>Flavobacteriaceae</taxon>
        <taxon>Arenibacter</taxon>
    </lineage>
</organism>
<dbReference type="Gene3D" id="3.30.910.20">
    <property type="entry name" value="Skp domain"/>
    <property type="match status" value="1"/>
</dbReference>
<name>A0A918IZQ1_9FLAO</name>
<feature type="signal peptide" evidence="4">
    <location>
        <begin position="1"/>
        <end position="26"/>
    </location>
</feature>
<feature type="chain" id="PRO_5037436765" evidence="4">
    <location>
        <begin position="27"/>
        <end position="172"/>
    </location>
</feature>
<dbReference type="Pfam" id="PF03938">
    <property type="entry name" value="OmpH"/>
    <property type="match status" value="1"/>
</dbReference>
<sequence length="172" mass="18852">MRNMKQIKKIAVAIVLFVAATGFVNAQAKIAHIDVQELLSSMPEMKAADAELKKLSETYRADIESSMTELRNKYTQYQNESASKSDEENQKRALELQGFEKNIGEAQQTAQQELQKKQAELLGPITEKAKKAIEAVAAAQGIEYVIDATQGGGLIVAKGKDLLPAVKKQLGF</sequence>
<evidence type="ECO:0000256" key="1">
    <source>
        <dbReference type="ARBA" id="ARBA00009091"/>
    </source>
</evidence>
<dbReference type="EMBL" id="BMWP01000018">
    <property type="protein sequence ID" value="GGW40079.1"/>
    <property type="molecule type" value="Genomic_DNA"/>
</dbReference>
<evidence type="ECO:0000256" key="3">
    <source>
        <dbReference type="SAM" id="Coils"/>
    </source>
</evidence>
<evidence type="ECO:0000313" key="5">
    <source>
        <dbReference type="EMBL" id="GGW40079.1"/>
    </source>
</evidence>
<dbReference type="InterPro" id="IPR024930">
    <property type="entry name" value="Skp_dom_sf"/>
</dbReference>
<dbReference type="SMART" id="SM00935">
    <property type="entry name" value="OmpH"/>
    <property type="match status" value="1"/>
</dbReference>
<dbReference type="SUPFAM" id="SSF111384">
    <property type="entry name" value="OmpH-like"/>
    <property type="match status" value="1"/>
</dbReference>
<dbReference type="GO" id="GO:0051082">
    <property type="term" value="F:unfolded protein binding"/>
    <property type="evidence" value="ECO:0007669"/>
    <property type="project" value="InterPro"/>
</dbReference>
<reference evidence="5" key="1">
    <citation type="journal article" date="2014" name="Int. J. Syst. Evol. Microbiol.">
        <title>Complete genome sequence of Corynebacterium casei LMG S-19264T (=DSM 44701T), isolated from a smear-ripened cheese.</title>
        <authorList>
            <consortium name="US DOE Joint Genome Institute (JGI-PGF)"/>
            <person name="Walter F."/>
            <person name="Albersmeier A."/>
            <person name="Kalinowski J."/>
            <person name="Ruckert C."/>
        </authorList>
    </citation>
    <scope>NUCLEOTIDE SEQUENCE</scope>
    <source>
        <strain evidence="5">KCTC 12113</strain>
    </source>
</reference>
<gene>
    <name evidence="5" type="ORF">GCM10007383_26030</name>
</gene>
<dbReference type="GO" id="GO:0050821">
    <property type="term" value="P:protein stabilization"/>
    <property type="evidence" value="ECO:0007669"/>
    <property type="project" value="TreeGrafter"/>
</dbReference>
<keyword evidence="3" id="KW-0175">Coiled coil</keyword>
<dbReference type="Proteomes" id="UP000634668">
    <property type="component" value="Unassembled WGS sequence"/>
</dbReference>
<dbReference type="GO" id="GO:0005829">
    <property type="term" value="C:cytosol"/>
    <property type="evidence" value="ECO:0007669"/>
    <property type="project" value="TreeGrafter"/>
</dbReference>
<dbReference type="PANTHER" id="PTHR35089:SF1">
    <property type="entry name" value="CHAPERONE PROTEIN SKP"/>
    <property type="match status" value="1"/>
</dbReference>
<comment type="similarity">
    <text evidence="1">Belongs to the Skp family.</text>
</comment>
<keyword evidence="6" id="KW-1185">Reference proteome</keyword>
<keyword evidence="2 4" id="KW-0732">Signal</keyword>
<proteinExistence type="inferred from homology"/>
<dbReference type="InterPro" id="IPR005632">
    <property type="entry name" value="Chaperone_Skp"/>
</dbReference>
<reference evidence="5" key="2">
    <citation type="submission" date="2020-09" db="EMBL/GenBank/DDBJ databases">
        <authorList>
            <person name="Sun Q."/>
            <person name="Kim S."/>
        </authorList>
    </citation>
    <scope>NUCLEOTIDE SEQUENCE</scope>
    <source>
        <strain evidence="5">KCTC 12113</strain>
    </source>
</reference>
<protein>
    <submittedName>
        <fullName evidence="5">Membrane protein</fullName>
    </submittedName>
</protein>
<evidence type="ECO:0000313" key="6">
    <source>
        <dbReference type="Proteomes" id="UP000634668"/>
    </source>
</evidence>
<feature type="coiled-coil region" evidence="3">
    <location>
        <begin position="60"/>
        <end position="116"/>
    </location>
</feature>